<keyword evidence="6 9" id="KW-0804">Transcription</keyword>
<keyword evidence="12" id="KW-1185">Reference proteome</keyword>
<evidence type="ECO:0000256" key="3">
    <source>
        <dbReference type="ARBA" id="ARBA00022833"/>
    </source>
</evidence>
<feature type="region of interest" description="Disordered" evidence="10">
    <location>
        <begin position="100"/>
        <end position="149"/>
    </location>
</feature>
<keyword evidence="7 8" id="KW-0539">Nucleus</keyword>
<evidence type="ECO:0000256" key="2">
    <source>
        <dbReference type="ARBA" id="ARBA00022771"/>
    </source>
</evidence>
<evidence type="ECO:0000256" key="9">
    <source>
        <dbReference type="RuleBase" id="RU369094"/>
    </source>
</evidence>
<proteinExistence type="predicted"/>
<evidence type="ECO:0000256" key="7">
    <source>
        <dbReference type="ARBA" id="ARBA00023242"/>
    </source>
</evidence>
<dbReference type="PROSITE" id="PS01361">
    <property type="entry name" value="ZF_DOF_1"/>
    <property type="match status" value="1"/>
</dbReference>
<feature type="domain" description="Dof-type" evidence="11">
    <location>
        <begin position="55"/>
        <end position="109"/>
    </location>
</feature>
<name>A0ABM4U918_COFAR</name>
<protein>
    <recommendedName>
        <fullName evidence="9">Dof zinc finger protein</fullName>
    </recommendedName>
</protein>
<organism evidence="12 13">
    <name type="scientific">Coffea arabica</name>
    <name type="common">Arabian coffee</name>
    <dbReference type="NCBI Taxonomy" id="13443"/>
    <lineage>
        <taxon>Eukaryota</taxon>
        <taxon>Viridiplantae</taxon>
        <taxon>Streptophyta</taxon>
        <taxon>Embryophyta</taxon>
        <taxon>Tracheophyta</taxon>
        <taxon>Spermatophyta</taxon>
        <taxon>Magnoliopsida</taxon>
        <taxon>eudicotyledons</taxon>
        <taxon>Gunneridae</taxon>
        <taxon>Pentapetalae</taxon>
        <taxon>asterids</taxon>
        <taxon>lamiids</taxon>
        <taxon>Gentianales</taxon>
        <taxon>Rubiaceae</taxon>
        <taxon>Ixoroideae</taxon>
        <taxon>Gardenieae complex</taxon>
        <taxon>Bertiereae - Coffeeae clade</taxon>
        <taxon>Coffeeae</taxon>
        <taxon>Coffea</taxon>
    </lineage>
</organism>
<keyword evidence="1 9" id="KW-0479">Metal-binding</keyword>
<dbReference type="InterPro" id="IPR003851">
    <property type="entry name" value="Znf_Dof"/>
</dbReference>
<evidence type="ECO:0000256" key="4">
    <source>
        <dbReference type="ARBA" id="ARBA00023015"/>
    </source>
</evidence>
<gene>
    <name evidence="13" type="primary">LOC140006054</name>
</gene>
<evidence type="ECO:0000313" key="12">
    <source>
        <dbReference type="Proteomes" id="UP001652660"/>
    </source>
</evidence>
<keyword evidence="4 9" id="KW-0805">Transcription regulation</keyword>
<dbReference type="Pfam" id="PF02701">
    <property type="entry name" value="Zn_ribbon_Dof"/>
    <property type="match status" value="1"/>
</dbReference>
<dbReference type="PROSITE" id="PS50884">
    <property type="entry name" value="ZF_DOF_2"/>
    <property type="match status" value="1"/>
</dbReference>
<evidence type="ECO:0000259" key="11">
    <source>
        <dbReference type="PROSITE" id="PS50884"/>
    </source>
</evidence>
<keyword evidence="3 9" id="KW-0862">Zinc</keyword>
<evidence type="ECO:0000256" key="8">
    <source>
        <dbReference type="PROSITE-ProRule" id="PRU00071"/>
    </source>
</evidence>
<keyword evidence="2 8" id="KW-0863">Zinc-finger</keyword>
<comment type="subcellular location">
    <subcellularLocation>
        <location evidence="8 9">Nucleus</location>
    </subcellularLocation>
</comment>
<evidence type="ECO:0000256" key="1">
    <source>
        <dbReference type="ARBA" id="ARBA00022723"/>
    </source>
</evidence>
<evidence type="ECO:0000256" key="5">
    <source>
        <dbReference type="ARBA" id="ARBA00023125"/>
    </source>
</evidence>
<dbReference type="RefSeq" id="XP_071903772.1">
    <property type="nucleotide sequence ID" value="XM_072047671.1"/>
</dbReference>
<dbReference type="PANTHER" id="PTHR31992:SF159">
    <property type="entry name" value="DOF ZINC FINGER PROTEIN"/>
    <property type="match status" value="1"/>
</dbReference>
<sequence length="320" mass="35323">MGLTSLQVCMDSSDWLQGTIHEETGMDSSSPSGDMLTCSRPLIERRLRPQHDQALNCPRCDSTHTKFCYYNNYSLSQPRYFCKTCRRYWTKGGTLRNIPVGGGCRKNKKVSSKKSNDQHLHQQSGSNPQNFGSSSSSSATSPTMNPTDLHLAFPDQMQFQHLSNILGNANGFMENKYNLMLENPTPIDFMENKYEALVGNSSRNYDFMGNGDMGILGCEMSSPAGMISAPNFHNFCTAPFGNMSIDGNTPGTLMLPYEAHEDQNAMDVKPNAKLLSLEWHDQPGCSDHAGKDSFGYYNGVGSSWPGLMNGYGTPTTNPLV</sequence>
<accession>A0ABM4U918</accession>
<comment type="function">
    <text evidence="9">Transcription factor that binds specifically to a 5'-AA[AG]G-3' consensus core sequence.</text>
</comment>
<evidence type="ECO:0000313" key="13">
    <source>
        <dbReference type="RefSeq" id="XP_071903772.1"/>
    </source>
</evidence>
<dbReference type="Proteomes" id="UP001652660">
    <property type="component" value="Chromosome 4e"/>
</dbReference>
<keyword evidence="5 8" id="KW-0238">DNA-binding</keyword>
<dbReference type="InterPro" id="IPR045174">
    <property type="entry name" value="Dof"/>
</dbReference>
<reference evidence="13" key="1">
    <citation type="submission" date="2025-08" db="UniProtKB">
        <authorList>
            <consortium name="RefSeq"/>
        </authorList>
    </citation>
    <scope>IDENTIFICATION</scope>
    <source>
        <tissue evidence="13">Leaves</tissue>
    </source>
</reference>
<dbReference type="GeneID" id="140006054"/>
<dbReference type="PANTHER" id="PTHR31992">
    <property type="entry name" value="DOF ZINC FINGER PROTEIN DOF1.4-RELATED"/>
    <property type="match status" value="1"/>
</dbReference>
<evidence type="ECO:0000256" key="6">
    <source>
        <dbReference type="ARBA" id="ARBA00023163"/>
    </source>
</evidence>
<evidence type="ECO:0000256" key="10">
    <source>
        <dbReference type="SAM" id="MobiDB-lite"/>
    </source>
</evidence>
<feature type="compositionally biased region" description="Low complexity" evidence="10">
    <location>
        <begin position="122"/>
        <end position="147"/>
    </location>
</feature>